<gene>
    <name evidence="2" type="ORF">AERYTH_06970</name>
</gene>
<sequence length="323" mass="33706">MRATGIGSLPGEDYAESAAMVLGTLDDLVFVPELPARGVAAQMVGRSLAVLDGLGADLQPAGWRLLDASGVDHRRARSLLAQDLDVLEEVAQDREGTVKQQVAGPWTLAATVELQRGEKVLSDHGARRDLAHALASGVGDHVASLRRRFPRSPLVVQVDEPALPAVLAAQVPTSSGFGRYRTVDLPEADALLRLVVDAVRDAGATPVAHCCAPAVPVSLLRGAGFDAVAFDLGLVEAATSGAADAWAEAFEAGLDLWVGALPSTDVAFDPAAARRRIEDWTGRLGFGEDAWHDRVVVTPACGLAGASPAFARRVLAEAVGLAR</sequence>
<evidence type="ECO:0000313" key="3">
    <source>
        <dbReference type="Proteomes" id="UP000067689"/>
    </source>
</evidence>
<protein>
    <submittedName>
        <fullName evidence="2">Methionine synthase</fullName>
    </submittedName>
</protein>
<dbReference type="KEGG" id="aer:AERYTH_06970"/>
<dbReference type="Pfam" id="PF01717">
    <property type="entry name" value="Meth_synt_2"/>
    <property type="match status" value="1"/>
</dbReference>
<organism evidence="2 3">
    <name type="scientific">Aeromicrobium erythreum</name>
    <dbReference type="NCBI Taxonomy" id="2041"/>
    <lineage>
        <taxon>Bacteria</taxon>
        <taxon>Bacillati</taxon>
        <taxon>Actinomycetota</taxon>
        <taxon>Actinomycetes</taxon>
        <taxon>Propionibacteriales</taxon>
        <taxon>Nocardioidaceae</taxon>
        <taxon>Aeromicrobium</taxon>
    </lineage>
</organism>
<dbReference type="SUPFAM" id="SSF51726">
    <property type="entry name" value="UROD/MetE-like"/>
    <property type="match status" value="1"/>
</dbReference>
<dbReference type="EMBL" id="CP011502">
    <property type="protein sequence ID" value="ALX04449.1"/>
    <property type="molecule type" value="Genomic_DNA"/>
</dbReference>
<dbReference type="Gene3D" id="3.20.20.210">
    <property type="match status" value="1"/>
</dbReference>
<keyword evidence="3" id="KW-1185">Reference proteome</keyword>
<evidence type="ECO:0000313" key="2">
    <source>
        <dbReference type="EMBL" id="ALX04449.1"/>
    </source>
</evidence>
<feature type="domain" description="Cobalamin-independent methionine synthase MetE C-terminal/archaeal" evidence="1">
    <location>
        <begin position="90"/>
        <end position="322"/>
    </location>
</feature>
<name>A0A0U4BGP5_9ACTN</name>
<dbReference type="AlphaFoldDB" id="A0A0U4BGP5"/>
<dbReference type="GO" id="GO:0009086">
    <property type="term" value="P:methionine biosynthetic process"/>
    <property type="evidence" value="ECO:0007669"/>
    <property type="project" value="InterPro"/>
</dbReference>
<dbReference type="InterPro" id="IPR002629">
    <property type="entry name" value="Met_Synth_C/arc"/>
</dbReference>
<dbReference type="PATRIC" id="fig|2041.4.peg.1460"/>
<dbReference type="GO" id="GO:0003871">
    <property type="term" value="F:5-methyltetrahydropteroyltriglutamate-homocysteine S-methyltransferase activity"/>
    <property type="evidence" value="ECO:0007669"/>
    <property type="project" value="InterPro"/>
</dbReference>
<dbReference type="OrthoDB" id="5242426at2"/>
<dbReference type="GO" id="GO:0008270">
    <property type="term" value="F:zinc ion binding"/>
    <property type="evidence" value="ECO:0007669"/>
    <property type="project" value="InterPro"/>
</dbReference>
<proteinExistence type="predicted"/>
<dbReference type="RefSeq" id="WP_067856419.1">
    <property type="nucleotide sequence ID" value="NZ_CP011502.1"/>
</dbReference>
<reference evidence="2 3" key="1">
    <citation type="journal article" date="1991" name="Int. J. Syst. Bacteriol.">
        <title>Description of the erythromycin-producing bacterium Arthrobacter sp. strain NRRL B-3381 as Aeromicrobium erythreum gen. nov., sp. nov.</title>
        <authorList>
            <person name="Miller E.S."/>
            <person name="Woese C.R."/>
            <person name="Brenner S."/>
        </authorList>
    </citation>
    <scope>NUCLEOTIDE SEQUENCE [LARGE SCALE GENOMIC DNA]</scope>
    <source>
        <strain evidence="2 3">AR18</strain>
    </source>
</reference>
<evidence type="ECO:0000259" key="1">
    <source>
        <dbReference type="Pfam" id="PF01717"/>
    </source>
</evidence>
<dbReference type="Proteomes" id="UP000067689">
    <property type="component" value="Chromosome"/>
</dbReference>
<dbReference type="InterPro" id="IPR038071">
    <property type="entry name" value="UROD/MetE-like_sf"/>
</dbReference>
<dbReference type="STRING" id="2041.AERYTH_06970"/>
<accession>A0A0U4BGP5</accession>